<sequence>MGSGQQSGADRLAAGRRQSPHQRLRRPGPGQHCPHPGRPEPAQGRLPERGADHAVHHAAAVRGLAEDRLPVQAAPVHGTPDRRPAQPQLPVRGPAAGPAAGRAGRLELRATLAVPAAGLAGDPADRLDAAVPAVDAEAGVPAGLDHDPVQVFGAGHLLPDPGFLRGHLRAAAEPGADVNTIGYEVTLQVDADIADDYLAWLRRHVQAMLRLPGFLDARVAERVDPAPAPGERVFCCLYRLRDRAALEAYLREHALRMRADGERRFGGRFLASRRVLETLADY</sequence>
<dbReference type="Pfam" id="PF14114">
    <property type="entry name" value="DUF4286"/>
    <property type="match status" value="1"/>
</dbReference>
<feature type="region of interest" description="Disordered" evidence="1">
    <location>
        <begin position="74"/>
        <end position="100"/>
    </location>
</feature>
<dbReference type="AlphaFoldDB" id="A0A5B2Z9P0"/>
<feature type="compositionally biased region" description="Low complexity" evidence="1">
    <location>
        <begin position="89"/>
        <end position="100"/>
    </location>
</feature>
<dbReference type="InterPro" id="IPR025563">
    <property type="entry name" value="DUF4286"/>
</dbReference>
<dbReference type="EMBL" id="VUOD01000005">
    <property type="protein sequence ID" value="KAA2284645.1"/>
    <property type="molecule type" value="Genomic_DNA"/>
</dbReference>
<keyword evidence="3" id="KW-1185">Reference proteome</keyword>
<reference evidence="2 3" key="2">
    <citation type="submission" date="2019-09" db="EMBL/GenBank/DDBJ databases">
        <authorList>
            <person name="Mazur A."/>
        </authorList>
    </citation>
    <scope>NUCLEOTIDE SEQUENCE [LARGE SCALE GENOMIC DNA]</scope>
    <source>
        <strain evidence="2 3">3729k</strain>
    </source>
</reference>
<proteinExistence type="predicted"/>
<dbReference type="Proteomes" id="UP000322165">
    <property type="component" value="Unassembled WGS sequence"/>
</dbReference>
<reference evidence="2 3" key="1">
    <citation type="submission" date="2019-09" db="EMBL/GenBank/DDBJ databases">
        <title>Arenimonas chukotkensis sp. nov., a bacterium isolated from Chukotka hot spring, Arctic region, Russia.</title>
        <authorList>
            <person name="Zayulina K.S."/>
            <person name="Prokofeva M.I."/>
            <person name="Elcheninov A.G."/>
            <person name="Novikov A."/>
            <person name="Kochetkova T.V."/>
            <person name="Kublanov I.V."/>
        </authorList>
    </citation>
    <scope>NUCLEOTIDE SEQUENCE [LARGE SCALE GENOMIC DNA]</scope>
    <source>
        <strain evidence="2 3">3729k</strain>
    </source>
</reference>
<protein>
    <submittedName>
        <fullName evidence="2">DUF4286 family protein</fullName>
    </submittedName>
</protein>
<name>A0A5B2Z9P0_9GAMM</name>
<feature type="region of interest" description="Disordered" evidence="1">
    <location>
        <begin position="1"/>
        <end position="54"/>
    </location>
</feature>
<evidence type="ECO:0000256" key="1">
    <source>
        <dbReference type="SAM" id="MobiDB-lite"/>
    </source>
</evidence>
<comment type="caution">
    <text evidence="2">The sequence shown here is derived from an EMBL/GenBank/DDBJ whole genome shotgun (WGS) entry which is preliminary data.</text>
</comment>
<accession>A0A5B2Z9P0</accession>
<dbReference type="InterPro" id="IPR011008">
    <property type="entry name" value="Dimeric_a/b-barrel"/>
</dbReference>
<dbReference type="SUPFAM" id="SSF54909">
    <property type="entry name" value="Dimeric alpha+beta barrel"/>
    <property type="match status" value="1"/>
</dbReference>
<organism evidence="2 3">
    <name type="scientific">Arenimonas fontis</name>
    <dbReference type="NCBI Taxonomy" id="2608255"/>
    <lineage>
        <taxon>Bacteria</taxon>
        <taxon>Pseudomonadati</taxon>
        <taxon>Pseudomonadota</taxon>
        <taxon>Gammaproteobacteria</taxon>
        <taxon>Lysobacterales</taxon>
        <taxon>Lysobacteraceae</taxon>
        <taxon>Arenimonas</taxon>
    </lineage>
</organism>
<gene>
    <name evidence="2" type="ORF">F0415_08050</name>
</gene>
<evidence type="ECO:0000313" key="3">
    <source>
        <dbReference type="Proteomes" id="UP000322165"/>
    </source>
</evidence>
<evidence type="ECO:0000313" key="2">
    <source>
        <dbReference type="EMBL" id="KAA2284645.1"/>
    </source>
</evidence>